<keyword evidence="3" id="KW-1185">Reference proteome</keyword>
<comment type="caution">
    <text evidence="2">The sequence shown here is derived from an EMBL/GenBank/DDBJ whole genome shotgun (WGS) entry which is preliminary data.</text>
</comment>
<dbReference type="Proteomes" id="UP001458880">
    <property type="component" value="Unassembled WGS sequence"/>
</dbReference>
<dbReference type="InterPro" id="IPR041577">
    <property type="entry name" value="RT_RNaseH_2"/>
</dbReference>
<keyword evidence="2" id="KW-0808">Transferase</keyword>
<accession>A0AAW1JFI1</accession>
<keyword evidence="2" id="KW-0548">Nucleotidyltransferase</keyword>
<dbReference type="AlphaFoldDB" id="A0AAW1JFI1"/>
<name>A0AAW1JFI1_POPJA</name>
<dbReference type="InterPro" id="IPR000477">
    <property type="entry name" value="RT_dom"/>
</dbReference>
<dbReference type="InterPro" id="IPR043128">
    <property type="entry name" value="Rev_trsase/Diguanyl_cyclase"/>
</dbReference>
<dbReference type="Pfam" id="PF17919">
    <property type="entry name" value="RT_RNaseH_2"/>
    <property type="match status" value="1"/>
</dbReference>
<dbReference type="PANTHER" id="PTHR37984:SF9">
    <property type="entry name" value="INTEGRASE CATALYTIC DOMAIN-CONTAINING PROTEIN"/>
    <property type="match status" value="1"/>
</dbReference>
<evidence type="ECO:0000313" key="2">
    <source>
        <dbReference type="EMBL" id="KAK9702524.1"/>
    </source>
</evidence>
<evidence type="ECO:0000259" key="1">
    <source>
        <dbReference type="PROSITE" id="PS50878"/>
    </source>
</evidence>
<dbReference type="SUPFAM" id="SSF56672">
    <property type="entry name" value="DNA/RNA polymerases"/>
    <property type="match status" value="1"/>
</dbReference>
<keyword evidence="2" id="KW-0695">RNA-directed DNA polymerase</keyword>
<dbReference type="FunFam" id="3.30.70.270:FF:000023">
    <property type="entry name" value="Pol"/>
    <property type="match status" value="1"/>
</dbReference>
<dbReference type="InterPro" id="IPR050951">
    <property type="entry name" value="Retrovirus_Pol_polyprotein"/>
</dbReference>
<reference evidence="2 3" key="1">
    <citation type="journal article" date="2024" name="BMC Genomics">
        <title>De novo assembly and annotation of Popillia japonica's genome with initial clues to its potential as an invasive pest.</title>
        <authorList>
            <person name="Cucini C."/>
            <person name="Boschi S."/>
            <person name="Funari R."/>
            <person name="Cardaioli E."/>
            <person name="Iannotti N."/>
            <person name="Marturano G."/>
            <person name="Paoli F."/>
            <person name="Bruttini M."/>
            <person name="Carapelli A."/>
            <person name="Frati F."/>
            <person name="Nardi F."/>
        </authorList>
    </citation>
    <scope>NUCLEOTIDE SEQUENCE [LARGE SCALE GENOMIC DNA]</scope>
    <source>
        <strain evidence="2">DMR45628</strain>
    </source>
</reference>
<dbReference type="PANTHER" id="PTHR37984">
    <property type="entry name" value="PROTEIN CBG26694"/>
    <property type="match status" value="1"/>
</dbReference>
<dbReference type="GO" id="GO:0003964">
    <property type="term" value="F:RNA-directed DNA polymerase activity"/>
    <property type="evidence" value="ECO:0007669"/>
    <property type="project" value="UniProtKB-KW"/>
</dbReference>
<evidence type="ECO:0000313" key="3">
    <source>
        <dbReference type="Proteomes" id="UP001458880"/>
    </source>
</evidence>
<dbReference type="EMBL" id="JASPKY010000390">
    <property type="protein sequence ID" value="KAK9702524.1"/>
    <property type="molecule type" value="Genomic_DNA"/>
</dbReference>
<dbReference type="Pfam" id="PF00078">
    <property type="entry name" value="RVT_1"/>
    <property type="match status" value="1"/>
</dbReference>
<sequence length="246" mass="27662">MQKLLLGQKGVLVHIMGDIIIFGSHQKEHDKRLQNVFKILDASGITLNPKKCQFNLDELKFLGHIVGKNGIKIDPDAVSAVTKFSTPSNVSEVRQLLGLVNHVAKFVPNLAEETHALHKLLKKSNMFQWNQKQETCSNRLKQIISNTPIIALYDPNKDTRILADTSSYGIGGVLEKLQEAGKWKPVMYCSKSLSPTEQSYAQIEKETLAIVWTCERLSQFLIGKSFIVQTVHMSLLKILKTKPIMI</sequence>
<dbReference type="PROSITE" id="PS50878">
    <property type="entry name" value="RT_POL"/>
    <property type="match status" value="1"/>
</dbReference>
<dbReference type="InterPro" id="IPR043502">
    <property type="entry name" value="DNA/RNA_pol_sf"/>
</dbReference>
<gene>
    <name evidence="2" type="ORF">QE152_g29874</name>
</gene>
<dbReference type="Gene3D" id="3.30.70.270">
    <property type="match status" value="2"/>
</dbReference>
<organism evidence="2 3">
    <name type="scientific">Popillia japonica</name>
    <name type="common">Japanese beetle</name>
    <dbReference type="NCBI Taxonomy" id="7064"/>
    <lineage>
        <taxon>Eukaryota</taxon>
        <taxon>Metazoa</taxon>
        <taxon>Ecdysozoa</taxon>
        <taxon>Arthropoda</taxon>
        <taxon>Hexapoda</taxon>
        <taxon>Insecta</taxon>
        <taxon>Pterygota</taxon>
        <taxon>Neoptera</taxon>
        <taxon>Endopterygota</taxon>
        <taxon>Coleoptera</taxon>
        <taxon>Polyphaga</taxon>
        <taxon>Scarabaeiformia</taxon>
        <taxon>Scarabaeidae</taxon>
        <taxon>Rutelinae</taxon>
        <taxon>Popillia</taxon>
    </lineage>
</organism>
<protein>
    <submittedName>
        <fullName evidence="2">RNase H-like domain found in reverse transcriptase</fullName>
    </submittedName>
</protein>
<proteinExistence type="predicted"/>
<feature type="domain" description="Reverse transcriptase" evidence="1">
    <location>
        <begin position="1"/>
        <end position="66"/>
    </location>
</feature>